<keyword evidence="2" id="KW-1185">Reference proteome</keyword>
<evidence type="ECO:0000313" key="2">
    <source>
        <dbReference type="Proteomes" id="UP000194236"/>
    </source>
</evidence>
<comment type="caution">
    <text evidence="1">The sequence shown here is derived from an EMBL/GenBank/DDBJ whole genome shotgun (WGS) entry which is preliminary data.</text>
</comment>
<reference evidence="1 2" key="1">
    <citation type="submission" date="2017-03" db="EMBL/GenBank/DDBJ databases">
        <title>Genome Survey of Euroglyphus maynei.</title>
        <authorList>
            <person name="Arlian L.G."/>
            <person name="Morgan M.S."/>
            <person name="Rider S.D."/>
        </authorList>
    </citation>
    <scope>NUCLEOTIDE SEQUENCE [LARGE SCALE GENOMIC DNA]</scope>
    <source>
        <strain evidence="1">Arlian Lab</strain>
        <tissue evidence="1">Whole body</tissue>
    </source>
</reference>
<gene>
    <name evidence="1" type="ORF">BLA29_012139</name>
</gene>
<evidence type="ECO:0000313" key="1">
    <source>
        <dbReference type="EMBL" id="OTF82957.1"/>
    </source>
</evidence>
<feature type="non-terminal residue" evidence="1">
    <location>
        <position position="131"/>
    </location>
</feature>
<sequence>MNNSEIIDPVIDDPIKYEPDLIYDDDDDQNNFIDLNRTNPDTLIEEDENENLNEIDGHDLNDDDIDDSTSRLKREILRGQNYHYQRGYELSRLRYENRLRSDPTAAKPKAFFIREYHQGRNVPIELLRLTQ</sequence>
<organism evidence="1 2">
    <name type="scientific">Euroglyphus maynei</name>
    <name type="common">Mayne's house dust mite</name>
    <dbReference type="NCBI Taxonomy" id="6958"/>
    <lineage>
        <taxon>Eukaryota</taxon>
        <taxon>Metazoa</taxon>
        <taxon>Ecdysozoa</taxon>
        <taxon>Arthropoda</taxon>
        <taxon>Chelicerata</taxon>
        <taxon>Arachnida</taxon>
        <taxon>Acari</taxon>
        <taxon>Acariformes</taxon>
        <taxon>Sarcoptiformes</taxon>
        <taxon>Astigmata</taxon>
        <taxon>Psoroptidia</taxon>
        <taxon>Analgoidea</taxon>
        <taxon>Pyroglyphidae</taxon>
        <taxon>Pyroglyphinae</taxon>
        <taxon>Euroglyphus</taxon>
    </lineage>
</organism>
<proteinExistence type="predicted"/>
<protein>
    <submittedName>
        <fullName evidence="1">Uncharacterized protein</fullName>
    </submittedName>
</protein>
<accession>A0A1Y3BS94</accession>
<dbReference type="EMBL" id="MUJZ01005933">
    <property type="protein sequence ID" value="OTF82957.1"/>
    <property type="molecule type" value="Genomic_DNA"/>
</dbReference>
<dbReference type="Proteomes" id="UP000194236">
    <property type="component" value="Unassembled WGS sequence"/>
</dbReference>
<name>A0A1Y3BS94_EURMA</name>
<dbReference type="AlphaFoldDB" id="A0A1Y3BS94"/>